<dbReference type="CDD" id="cd06267">
    <property type="entry name" value="PBP1_LacI_sugar_binding-like"/>
    <property type="match status" value="1"/>
</dbReference>
<evidence type="ECO:0000259" key="5">
    <source>
        <dbReference type="PROSITE" id="PS50932"/>
    </source>
</evidence>
<dbReference type="SUPFAM" id="SSF53822">
    <property type="entry name" value="Periplasmic binding protein-like I"/>
    <property type="match status" value="1"/>
</dbReference>
<dbReference type="EMBL" id="PPXD01000026">
    <property type="protein sequence ID" value="POH62613.1"/>
    <property type="molecule type" value="Genomic_DNA"/>
</dbReference>
<evidence type="ECO:0000313" key="7">
    <source>
        <dbReference type="Proteomes" id="UP000237340"/>
    </source>
</evidence>
<evidence type="ECO:0000256" key="1">
    <source>
        <dbReference type="ARBA" id="ARBA00023015"/>
    </source>
</evidence>
<organism evidence="6 7">
    <name type="scientific">Cryobacterium zongtaii</name>
    <dbReference type="NCBI Taxonomy" id="1259217"/>
    <lineage>
        <taxon>Bacteria</taxon>
        <taxon>Bacillati</taxon>
        <taxon>Actinomycetota</taxon>
        <taxon>Actinomycetes</taxon>
        <taxon>Micrococcales</taxon>
        <taxon>Microbacteriaceae</taxon>
        <taxon>Cryobacterium</taxon>
    </lineage>
</organism>
<accession>A0A2S3ZAL1</accession>
<name>A0A2S3ZAL1_9MICO</name>
<sequence>MVRSGQRRVGNGATVRGNGSPATMQDVARLAGVSVKTVSNVLSGYEHVSTRMHDRVMSAVTELDYEINISARNLRSGRTKVIGLAVPELSQAYFAELADAVIRAAKAHDYTVLIEQTSSDNDEIATVAAMRRHAIDGLIFSPIALGPGDVSGLSVDFPVVVLGDWVEGSPADHITLPNTAAIRTATEHLLDLGRCRIAVVGAHPEGPVGTSALRFNGYADALTARGIVISPELVADVPLWHRADGAAAVTQLLAAGTEFDGVVCFNDALALGAMSALQLAGLRVPEDVAVVGFDDIEDARFSSPALTTISPGREELARLAVDRVLARIEAGGDAAESVHVEVGYSLEVRASTVSLSAKPVPAAMEPLLHD</sequence>
<dbReference type="AlphaFoldDB" id="A0A2S3ZAL1"/>
<dbReference type="Gene3D" id="1.10.260.40">
    <property type="entry name" value="lambda repressor-like DNA-binding domains"/>
    <property type="match status" value="1"/>
</dbReference>
<keyword evidence="7" id="KW-1185">Reference proteome</keyword>
<dbReference type="Gene3D" id="3.40.50.2300">
    <property type="match status" value="2"/>
</dbReference>
<proteinExistence type="predicted"/>
<feature type="domain" description="HTH lacI-type" evidence="5">
    <location>
        <begin position="22"/>
        <end position="76"/>
    </location>
</feature>
<dbReference type="SMART" id="SM00354">
    <property type="entry name" value="HTH_LACI"/>
    <property type="match status" value="1"/>
</dbReference>
<evidence type="ECO:0000256" key="4">
    <source>
        <dbReference type="SAM" id="MobiDB-lite"/>
    </source>
</evidence>
<protein>
    <submittedName>
        <fullName evidence="6">LacI family transcriptional regulator</fullName>
    </submittedName>
</protein>
<dbReference type="InterPro" id="IPR010982">
    <property type="entry name" value="Lambda_DNA-bd_dom_sf"/>
</dbReference>
<comment type="caution">
    <text evidence="6">The sequence shown here is derived from an EMBL/GenBank/DDBJ whole genome shotgun (WGS) entry which is preliminary data.</text>
</comment>
<dbReference type="CDD" id="cd01392">
    <property type="entry name" value="HTH_LacI"/>
    <property type="match status" value="1"/>
</dbReference>
<dbReference type="GO" id="GO:0003700">
    <property type="term" value="F:DNA-binding transcription factor activity"/>
    <property type="evidence" value="ECO:0007669"/>
    <property type="project" value="TreeGrafter"/>
</dbReference>
<dbReference type="InterPro" id="IPR000843">
    <property type="entry name" value="HTH_LacI"/>
</dbReference>
<keyword evidence="1" id="KW-0805">Transcription regulation</keyword>
<dbReference type="PROSITE" id="PS50932">
    <property type="entry name" value="HTH_LACI_2"/>
    <property type="match status" value="1"/>
</dbReference>
<evidence type="ECO:0000256" key="2">
    <source>
        <dbReference type="ARBA" id="ARBA00023125"/>
    </source>
</evidence>
<dbReference type="Proteomes" id="UP000237340">
    <property type="component" value="Unassembled WGS sequence"/>
</dbReference>
<keyword evidence="2" id="KW-0238">DNA-binding</keyword>
<keyword evidence="3" id="KW-0804">Transcription</keyword>
<dbReference type="InterPro" id="IPR028082">
    <property type="entry name" value="Peripla_BP_I"/>
</dbReference>
<evidence type="ECO:0000313" key="6">
    <source>
        <dbReference type="EMBL" id="POH62613.1"/>
    </source>
</evidence>
<dbReference type="Pfam" id="PF13377">
    <property type="entry name" value="Peripla_BP_3"/>
    <property type="match status" value="1"/>
</dbReference>
<evidence type="ECO:0000256" key="3">
    <source>
        <dbReference type="ARBA" id="ARBA00023163"/>
    </source>
</evidence>
<dbReference type="PANTHER" id="PTHR30146:SF109">
    <property type="entry name" value="HTH-TYPE TRANSCRIPTIONAL REGULATOR GALS"/>
    <property type="match status" value="1"/>
</dbReference>
<feature type="region of interest" description="Disordered" evidence="4">
    <location>
        <begin position="1"/>
        <end position="21"/>
    </location>
</feature>
<dbReference type="SUPFAM" id="SSF47413">
    <property type="entry name" value="lambda repressor-like DNA-binding domains"/>
    <property type="match status" value="1"/>
</dbReference>
<dbReference type="Pfam" id="PF00356">
    <property type="entry name" value="LacI"/>
    <property type="match status" value="1"/>
</dbReference>
<reference evidence="6 7" key="1">
    <citation type="submission" date="2018-01" db="EMBL/GenBank/DDBJ databases">
        <title>Cryobacterium sp. nov., from glaciers in China.</title>
        <authorList>
            <person name="Liu Q."/>
            <person name="Xin Y.-H."/>
        </authorList>
    </citation>
    <scope>NUCLEOTIDE SEQUENCE [LARGE SCALE GENOMIC DNA]</scope>
    <source>
        <strain evidence="6 7">TMN-42</strain>
    </source>
</reference>
<dbReference type="PROSITE" id="PS00356">
    <property type="entry name" value="HTH_LACI_1"/>
    <property type="match status" value="1"/>
</dbReference>
<gene>
    <name evidence="6" type="ORF">C3B61_17390</name>
</gene>
<dbReference type="PANTHER" id="PTHR30146">
    <property type="entry name" value="LACI-RELATED TRANSCRIPTIONAL REPRESSOR"/>
    <property type="match status" value="1"/>
</dbReference>
<dbReference type="GO" id="GO:0000976">
    <property type="term" value="F:transcription cis-regulatory region binding"/>
    <property type="evidence" value="ECO:0007669"/>
    <property type="project" value="TreeGrafter"/>
</dbReference>
<dbReference type="InterPro" id="IPR046335">
    <property type="entry name" value="LacI/GalR-like_sensor"/>
</dbReference>